<dbReference type="InterPro" id="IPR054173">
    <property type="entry name" value="ThiI_fer"/>
</dbReference>
<evidence type="ECO:0000256" key="3">
    <source>
        <dbReference type="ARBA" id="ARBA00022555"/>
    </source>
</evidence>
<dbReference type="GO" id="GO:0140741">
    <property type="term" value="F:tRNA-uracil-4 sulfurtransferase activity"/>
    <property type="evidence" value="ECO:0007669"/>
    <property type="project" value="UniProtKB-EC"/>
</dbReference>
<comment type="pathway">
    <text evidence="18">Cofactor biosynthesis; thiamine diphosphate biosynthesis.</text>
</comment>
<comment type="catalytic activity">
    <reaction evidence="9 18">
        <text>[ThiI sulfur-carrier protein]-S-sulfanyl-L-cysteine + a uridine in tRNA + 2 reduced [2Fe-2S]-[ferredoxin] + ATP + H(+) = [ThiI sulfur-carrier protein]-L-cysteine + a 4-thiouridine in tRNA + 2 oxidized [2Fe-2S]-[ferredoxin] + AMP + diphosphate</text>
        <dbReference type="Rhea" id="RHEA:24176"/>
        <dbReference type="Rhea" id="RHEA-COMP:10000"/>
        <dbReference type="Rhea" id="RHEA-COMP:10001"/>
        <dbReference type="Rhea" id="RHEA-COMP:13337"/>
        <dbReference type="Rhea" id="RHEA-COMP:13338"/>
        <dbReference type="Rhea" id="RHEA-COMP:13339"/>
        <dbReference type="Rhea" id="RHEA-COMP:13340"/>
        <dbReference type="ChEBI" id="CHEBI:15378"/>
        <dbReference type="ChEBI" id="CHEBI:29950"/>
        <dbReference type="ChEBI" id="CHEBI:30616"/>
        <dbReference type="ChEBI" id="CHEBI:33019"/>
        <dbReference type="ChEBI" id="CHEBI:33737"/>
        <dbReference type="ChEBI" id="CHEBI:33738"/>
        <dbReference type="ChEBI" id="CHEBI:61963"/>
        <dbReference type="ChEBI" id="CHEBI:65315"/>
        <dbReference type="ChEBI" id="CHEBI:136798"/>
        <dbReference type="ChEBI" id="CHEBI:456215"/>
        <dbReference type="EC" id="2.8.1.4"/>
    </reaction>
</comment>
<evidence type="ECO:0000256" key="18">
    <source>
        <dbReference type="HAMAP-Rule" id="MF_00021"/>
    </source>
</evidence>
<keyword evidence="8 18" id="KW-0784">Thiamine biosynthesis</keyword>
<dbReference type="CDD" id="cd11716">
    <property type="entry name" value="THUMP_ThiI"/>
    <property type="match status" value="1"/>
</dbReference>
<dbReference type="PROSITE" id="PS51165">
    <property type="entry name" value="THUMP"/>
    <property type="match status" value="1"/>
</dbReference>
<dbReference type="SUPFAM" id="SSF52402">
    <property type="entry name" value="Adenine nucleotide alpha hydrolases-like"/>
    <property type="match status" value="1"/>
</dbReference>
<feature type="binding site" evidence="18">
    <location>
        <position position="258"/>
    </location>
    <ligand>
        <name>ATP</name>
        <dbReference type="ChEBI" id="CHEBI:30616"/>
    </ligand>
</feature>
<reference evidence="20" key="1">
    <citation type="submission" date="2019-01" db="EMBL/GenBank/DDBJ databases">
        <authorList>
            <consortium name="Pathogen Informatics"/>
        </authorList>
    </citation>
    <scope>NUCLEOTIDE SEQUENCE [LARGE SCALE GENOMIC DNA]</scope>
    <source>
        <strain evidence="20">NCTC10113</strain>
    </source>
</reference>
<dbReference type="NCBIfam" id="TIGR00342">
    <property type="entry name" value="tRNA uracil 4-sulfurtransferase ThiI"/>
    <property type="match status" value="1"/>
</dbReference>
<dbReference type="Gene3D" id="3.40.50.620">
    <property type="entry name" value="HUPs"/>
    <property type="match status" value="1"/>
</dbReference>
<feature type="binding site" evidence="18">
    <location>
        <begin position="201"/>
        <end position="202"/>
    </location>
    <ligand>
        <name>ATP</name>
        <dbReference type="ChEBI" id="CHEBI:30616"/>
    </ligand>
</feature>
<dbReference type="GO" id="GO:0009228">
    <property type="term" value="P:thiamine biosynthetic process"/>
    <property type="evidence" value="ECO:0007669"/>
    <property type="project" value="UniProtKB-KW"/>
</dbReference>
<dbReference type="GO" id="GO:0004810">
    <property type="term" value="F:CCA tRNA nucleotidyltransferase activity"/>
    <property type="evidence" value="ECO:0007669"/>
    <property type="project" value="InterPro"/>
</dbReference>
<dbReference type="HAMAP" id="MF_00021">
    <property type="entry name" value="ThiI"/>
    <property type="match status" value="1"/>
</dbReference>
<dbReference type="SMART" id="SM00981">
    <property type="entry name" value="THUMP"/>
    <property type="match status" value="1"/>
</dbReference>
<evidence type="ECO:0000256" key="12">
    <source>
        <dbReference type="ARBA" id="ARBA00061472"/>
    </source>
</evidence>
<keyword evidence="6 18" id="KW-0067">ATP-binding</keyword>
<dbReference type="SUPFAM" id="SSF143437">
    <property type="entry name" value="THUMP domain-like"/>
    <property type="match status" value="1"/>
</dbReference>
<dbReference type="CDD" id="cd01712">
    <property type="entry name" value="PPase_ThiI"/>
    <property type="match status" value="1"/>
</dbReference>
<comment type="similarity">
    <text evidence="12 18">Belongs to the ThiI family.</text>
</comment>
<proteinExistence type="inferred from homology"/>
<sequence length="384" mass="44392">MYNKILIRYGELTLKGNNRKDFVNKLKNNLLMWIRKEELKVEYDRMFINFSTKNLDILQNIFGIFSYSPVLECESNLDSIKKSIKNLLNEIDLNKFKTFAINSRRNDKTFSLTSHELNIEIGNFVSEILPNFQVKLNNPDLEINIEVRKENTYIFYENIYGLGGMPLESAGKTLHLMSGGIDSPVAANLLQKRGLKIVFLNFITPPHTDKLTEQKIDDLINVLTKYQGETILYQINYTKIMNLLNLISDQKYKITLMRRSFYRIATLIAKKENIKILSTGESLGQVASQTLESLCTISNATDLEIFRPLICFDKIDTIKLAQKIKTYDISIKKACETCELFAPKEPITKPHLFKVIELEKELPNLFSLEKETCEGNLKIKKYKN</sequence>
<evidence type="ECO:0000256" key="1">
    <source>
        <dbReference type="ARBA" id="ARBA00004496"/>
    </source>
</evidence>
<comment type="function">
    <text evidence="11 18">Catalyzes the ATP-dependent transfer of a sulfur to tRNA to produce 4-thiouridine in position 8 of tRNAs, which functions as a near-UV photosensor. Also catalyzes the transfer of sulfur to the sulfur carrier protein ThiS, forming ThiS-thiocarboxylate. This is a step in the synthesis of thiazole, in the thiamine biosynthesis pathway. The sulfur is donated as persulfide by IscS.</text>
</comment>
<keyword evidence="3 18" id="KW-0820">tRNA-binding</keyword>
<dbReference type="InterPro" id="IPR014729">
    <property type="entry name" value="Rossmann-like_a/b/a_fold"/>
</dbReference>
<evidence type="ECO:0000256" key="16">
    <source>
        <dbReference type="ARBA" id="ARBA00077849"/>
    </source>
</evidence>
<evidence type="ECO:0000259" key="19">
    <source>
        <dbReference type="PROSITE" id="PS51165"/>
    </source>
</evidence>
<dbReference type="InterPro" id="IPR049961">
    <property type="entry name" value="ThiI_N"/>
</dbReference>
<dbReference type="GO" id="GO:0005829">
    <property type="term" value="C:cytosol"/>
    <property type="evidence" value="ECO:0007669"/>
    <property type="project" value="TreeGrafter"/>
</dbReference>
<dbReference type="Pfam" id="PF02568">
    <property type="entry name" value="ThiI"/>
    <property type="match status" value="1"/>
</dbReference>
<dbReference type="InterPro" id="IPR003720">
    <property type="entry name" value="tRNA_STrfase"/>
</dbReference>
<feature type="binding site" evidence="18">
    <location>
        <position position="280"/>
    </location>
    <ligand>
        <name>ATP</name>
        <dbReference type="ChEBI" id="CHEBI:30616"/>
    </ligand>
</feature>
<comment type="catalytic activity">
    <reaction evidence="10 18">
        <text>[ThiS sulfur-carrier protein]-C-terminal Gly-Gly-AMP + S-sulfanyl-L-cysteinyl-[cysteine desulfurase] + AH2 = [ThiS sulfur-carrier protein]-C-terminal-Gly-aminoethanethioate + L-cysteinyl-[cysteine desulfurase] + A + AMP + 2 H(+)</text>
        <dbReference type="Rhea" id="RHEA:43340"/>
        <dbReference type="Rhea" id="RHEA-COMP:12157"/>
        <dbReference type="Rhea" id="RHEA-COMP:12158"/>
        <dbReference type="Rhea" id="RHEA-COMP:12910"/>
        <dbReference type="Rhea" id="RHEA-COMP:19908"/>
        <dbReference type="ChEBI" id="CHEBI:13193"/>
        <dbReference type="ChEBI" id="CHEBI:15378"/>
        <dbReference type="ChEBI" id="CHEBI:17499"/>
        <dbReference type="ChEBI" id="CHEBI:29950"/>
        <dbReference type="ChEBI" id="CHEBI:61963"/>
        <dbReference type="ChEBI" id="CHEBI:90618"/>
        <dbReference type="ChEBI" id="CHEBI:232372"/>
        <dbReference type="ChEBI" id="CHEBI:456215"/>
    </reaction>
</comment>
<name>A0A448ZZA4_METSV</name>
<organism evidence="20">
    <name type="scientific">Metamycoplasma salivarium</name>
    <name type="common">Mycoplasma salivarium</name>
    <dbReference type="NCBI Taxonomy" id="2124"/>
    <lineage>
        <taxon>Bacteria</taxon>
        <taxon>Bacillati</taxon>
        <taxon>Mycoplasmatota</taxon>
        <taxon>Mycoplasmoidales</taxon>
        <taxon>Metamycoplasmataceae</taxon>
        <taxon>Metamycoplasma</taxon>
    </lineage>
</organism>
<evidence type="ECO:0000313" key="20">
    <source>
        <dbReference type="EMBL" id="VEU56561.1"/>
    </source>
</evidence>
<feature type="binding site" evidence="18">
    <location>
        <begin position="176"/>
        <end position="177"/>
    </location>
    <ligand>
        <name>ATP</name>
        <dbReference type="ChEBI" id="CHEBI:30616"/>
    </ligand>
</feature>
<feature type="binding site" evidence="18">
    <location>
        <position position="289"/>
    </location>
    <ligand>
        <name>ATP</name>
        <dbReference type="ChEBI" id="CHEBI:30616"/>
    </ligand>
</feature>
<dbReference type="FunFam" id="3.40.50.620:FF:000053">
    <property type="entry name" value="Probable tRNA sulfurtransferase"/>
    <property type="match status" value="1"/>
</dbReference>
<dbReference type="AlphaFoldDB" id="A0A448ZZA4"/>
<evidence type="ECO:0000256" key="10">
    <source>
        <dbReference type="ARBA" id="ARBA00052330"/>
    </source>
</evidence>
<evidence type="ECO:0000256" key="13">
    <source>
        <dbReference type="ARBA" id="ARBA00066827"/>
    </source>
</evidence>
<dbReference type="UniPathway" id="UPA00060"/>
<gene>
    <name evidence="20" type="primary">thiI_2</name>
    <name evidence="18" type="synonym">thiI</name>
    <name evidence="20" type="ORF">NCTC10113_01471</name>
</gene>
<evidence type="ECO:0000256" key="5">
    <source>
        <dbReference type="ARBA" id="ARBA00022741"/>
    </source>
</evidence>
<dbReference type="GO" id="GO:0000049">
    <property type="term" value="F:tRNA binding"/>
    <property type="evidence" value="ECO:0007669"/>
    <property type="project" value="UniProtKB-UniRule"/>
</dbReference>
<dbReference type="InterPro" id="IPR020536">
    <property type="entry name" value="ThiI_AANH"/>
</dbReference>
<evidence type="ECO:0000256" key="15">
    <source>
        <dbReference type="ARBA" id="ARBA00075337"/>
    </source>
</evidence>
<dbReference type="PANTHER" id="PTHR43209:SF1">
    <property type="entry name" value="TRNA SULFURTRANSFERASE"/>
    <property type="match status" value="1"/>
</dbReference>
<dbReference type="GO" id="GO:0002937">
    <property type="term" value="P:tRNA 4-thiouridine biosynthesis"/>
    <property type="evidence" value="ECO:0007669"/>
    <property type="project" value="TreeGrafter"/>
</dbReference>
<dbReference type="InterPro" id="IPR049962">
    <property type="entry name" value="THUMP_ThiI"/>
</dbReference>
<evidence type="ECO:0000256" key="8">
    <source>
        <dbReference type="ARBA" id="ARBA00022977"/>
    </source>
</evidence>
<protein>
    <recommendedName>
        <fullName evidence="14 18">Probable tRNA sulfurtransferase</fullName>
        <ecNumber evidence="13 18">2.8.1.4</ecNumber>
    </recommendedName>
    <alternativeName>
        <fullName evidence="15 18">Sulfur carrier protein ThiS sulfurtransferase</fullName>
    </alternativeName>
    <alternativeName>
        <fullName evidence="16 18">Thiamine biosynthesis protein ThiI</fullName>
    </alternativeName>
    <alternativeName>
        <fullName evidence="17 18">tRNA 4-thiouridine synthase</fullName>
    </alternativeName>
</protein>
<evidence type="ECO:0000256" key="11">
    <source>
        <dbReference type="ARBA" id="ARBA00058382"/>
    </source>
</evidence>
<evidence type="ECO:0000256" key="6">
    <source>
        <dbReference type="ARBA" id="ARBA00022840"/>
    </source>
</evidence>
<dbReference type="GO" id="GO:0009229">
    <property type="term" value="P:thiamine diphosphate biosynthetic process"/>
    <property type="evidence" value="ECO:0007669"/>
    <property type="project" value="UniProtKB-UniRule"/>
</dbReference>
<dbReference type="Pfam" id="PF22025">
    <property type="entry name" value="ThiI_fer"/>
    <property type="match status" value="1"/>
</dbReference>
<dbReference type="RefSeq" id="WP_024543817.1">
    <property type="nucleotide sequence ID" value="NZ_LR214938.2"/>
</dbReference>
<dbReference type="GO" id="GO:0052837">
    <property type="term" value="P:thiazole biosynthetic process"/>
    <property type="evidence" value="ECO:0007669"/>
    <property type="project" value="TreeGrafter"/>
</dbReference>
<evidence type="ECO:0000256" key="2">
    <source>
        <dbReference type="ARBA" id="ARBA00022490"/>
    </source>
</evidence>
<evidence type="ECO:0000256" key="17">
    <source>
        <dbReference type="ARBA" id="ARBA00080570"/>
    </source>
</evidence>
<accession>A0A448ZZA4</accession>
<dbReference type="InterPro" id="IPR004114">
    <property type="entry name" value="THUMP_dom"/>
</dbReference>
<keyword evidence="7 18" id="KW-0694">RNA-binding</keyword>
<dbReference type="PANTHER" id="PTHR43209">
    <property type="entry name" value="TRNA SULFURTRANSFERASE"/>
    <property type="match status" value="1"/>
</dbReference>
<keyword evidence="2 18" id="KW-0963">Cytoplasm</keyword>
<dbReference type="InterPro" id="IPR050102">
    <property type="entry name" value="tRNA_sulfurtransferase_ThiI"/>
</dbReference>
<dbReference type="EMBL" id="LR214939">
    <property type="protein sequence ID" value="VEU56561.1"/>
    <property type="molecule type" value="Genomic_DNA"/>
</dbReference>
<geneLocation type="plasmid" evidence="20">
    <name>2</name>
</geneLocation>
<evidence type="ECO:0000256" key="14">
    <source>
        <dbReference type="ARBA" id="ARBA00071867"/>
    </source>
</evidence>
<dbReference type="EC" id="2.8.1.4" evidence="13 18"/>
<keyword evidence="5 18" id="KW-0547">Nucleotide-binding</keyword>
<dbReference type="Pfam" id="PF02926">
    <property type="entry name" value="THUMP"/>
    <property type="match status" value="1"/>
</dbReference>
<keyword evidence="4 18" id="KW-0808">Transferase</keyword>
<keyword evidence="20" id="KW-0614">Plasmid</keyword>
<evidence type="ECO:0000256" key="7">
    <source>
        <dbReference type="ARBA" id="ARBA00022884"/>
    </source>
</evidence>
<evidence type="ECO:0000256" key="9">
    <source>
        <dbReference type="ARBA" id="ARBA00050570"/>
    </source>
</evidence>
<dbReference type="GO" id="GO:0005524">
    <property type="term" value="F:ATP binding"/>
    <property type="evidence" value="ECO:0007669"/>
    <property type="project" value="UniProtKB-UniRule"/>
</dbReference>
<evidence type="ECO:0000256" key="4">
    <source>
        <dbReference type="ARBA" id="ARBA00022679"/>
    </source>
</evidence>
<dbReference type="Gene3D" id="3.30.2130.30">
    <property type="match status" value="1"/>
</dbReference>
<comment type="subcellular location">
    <subcellularLocation>
        <location evidence="1 18">Cytoplasm</location>
    </subcellularLocation>
</comment>
<feature type="domain" description="THUMP" evidence="19">
    <location>
        <begin position="52"/>
        <end position="158"/>
    </location>
</feature>